<sequence>MRTPGASALRGSLSGTRGEGVMGNSLLIEKQPLWLGPRGVAAPTDWGSAGSGGVTTGVRSLEREMAGCMGRCDSFDLQARTNCC</sequence>
<comment type="caution">
    <text evidence="1">The sequence shown here is derived from an EMBL/GenBank/DDBJ whole genome shotgun (WGS) entry which is preliminary data.</text>
</comment>
<accession>A0ABR3LMU6</accession>
<proteinExistence type="predicted"/>
<reference evidence="1 2" key="1">
    <citation type="submission" date="2023-09" db="EMBL/GenBank/DDBJ databases">
        <authorList>
            <person name="Wang M."/>
        </authorList>
    </citation>
    <scope>NUCLEOTIDE SEQUENCE [LARGE SCALE GENOMIC DNA]</scope>
    <source>
        <strain evidence="1">GT-2023</strain>
        <tissue evidence="1">Liver</tissue>
    </source>
</reference>
<organism evidence="1 2">
    <name type="scientific">Cirrhinus molitorella</name>
    <name type="common">mud carp</name>
    <dbReference type="NCBI Taxonomy" id="172907"/>
    <lineage>
        <taxon>Eukaryota</taxon>
        <taxon>Metazoa</taxon>
        <taxon>Chordata</taxon>
        <taxon>Craniata</taxon>
        <taxon>Vertebrata</taxon>
        <taxon>Euteleostomi</taxon>
        <taxon>Actinopterygii</taxon>
        <taxon>Neopterygii</taxon>
        <taxon>Teleostei</taxon>
        <taxon>Ostariophysi</taxon>
        <taxon>Cypriniformes</taxon>
        <taxon>Cyprinidae</taxon>
        <taxon>Labeoninae</taxon>
        <taxon>Labeonini</taxon>
        <taxon>Cirrhinus</taxon>
    </lineage>
</organism>
<keyword evidence="2" id="KW-1185">Reference proteome</keyword>
<dbReference type="Proteomes" id="UP001558613">
    <property type="component" value="Unassembled WGS sequence"/>
</dbReference>
<dbReference type="EMBL" id="JAYMGO010000020">
    <property type="protein sequence ID" value="KAL1254224.1"/>
    <property type="molecule type" value="Genomic_DNA"/>
</dbReference>
<evidence type="ECO:0000313" key="1">
    <source>
        <dbReference type="EMBL" id="KAL1254224.1"/>
    </source>
</evidence>
<protein>
    <submittedName>
        <fullName evidence="1">Uncharacterized protein</fullName>
    </submittedName>
</protein>
<evidence type="ECO:0000313" key="2">
    <source>
        <dbReference type="Proteomes" id="UP001558613"/>
    </source>
</evidence>
<gene>
    <name evidence="1" type="ORF">QQF64_016453</name>
</gene>
<name>A0ABR3LMU6_9TELE</name>